<organism evidence="2 3">
    <name type="scientific">Clathrospora elynae</name>
    <dbReference type="NCBI Taxonomy" id="706981"/>
    <lineage>
        <taxon>Eukaryota</taxon>
        <taxon>Fungi</taxon>
        <taxon>Dikarya</taxon>
        <taxon>Ascomycota</taxon>
        <taxon>Pezizomycotina</taxon>
        <taxon>Dothideomycetes</taxon>
        <taxon>Pleosporomycetidae</taxon>
        <taxon>Pleosporales</taxon>
        <taxon>Diademaceae</taxon>
        <taxon>Clathrospora</taxon>
    </lineage>
</organism>
<feature type="region of interest" description="Disordered" evidence="1">
    <location>
        <begin position="121"/>
        <end position="152"/>
    </location>
</feature>
<dbReference type="InterPro" id="IPR029058">
    <property type="entry name" value="AB_hydrolase_fold"/>
</dbReference>
<evidence type="ECO:0000313" key="2">
    <source>
        <dbReference type="EMBL" id="KAF1936768.1"/>
    </source>
</evidence>
<gene>
    <name evidence="2" type="ORF">EJ02DRAFT_75256</name>
</gene>
<reference evidence="2" key="1">
    <citation type="journal article" date="2020" name="Stud. Mycol.">
        <title>101 Dothideomycetes genomes: a test case for predicting lifestyles and emergence of pathogens.</title>
        <authorList>
            <person name="Haridas S."/>
            <person name="Albert R."/>
            <person name="Binder M."/>
            <person name="Bloem J."/>
            <person name="Labutti K."/>
            <person name="Salamov A."/>
            <person name="Andreopoulos B."/>
            <person name="Baker S."/>
            <person name="Barry K."/>
            <person name="Bills G."/>
            <person name="Bluhm B."/>
            <person name="Cannon C."/>
            <person name="Castanera R."/>
            <person name="Culley D."/>
            <person name="Daum C."/>
            <person name="Ezra D."/>
            <person name="Gonzalez J."/>
            <person name="Henrissat B."/>
            <person name="Kuo A."/>
            <person name="Liang C."/>
            <person name="Lipzen A."/>
            <person name="Lutzoni F."/>
            <person name="Magnuson J."/>
            <person name="Mondo S."/>
            <person name="Nolan M."/>
            <person name="Ohm R."/>
            <person name="Pangilinan J."/>
            <person name="Park H.-J."/>
            <person name="Ramirez L."/>
            <person name="Alfaro M."/>
            <person name="Sun H."/>
            <person name="Tritt A."/>
            <person name="Yoshinaga Y."/>
            <person name="Zwiers L.-H."/>
            <person name="Turgeon B."/>
            <person name="Goodwin S."/>
            <person name="Spatafora J."/>
            <person name="Crous P."/>
            <person name="Grigoriev I."/>
        </authorList>
    </citation>
    <scope>NUCLEOTIDE SEQUENCE</scope>
    <source>
        <strain evidence="2">CBS 161.51</strain>
    </source>
</reference>
<evidence type="ECO:0000313" key="3">
    <source>
        <dbReference type="Proteomes" id="UP000800038"/>
    </source>
</evidence>
<accession>A0A6A5SBA2</accession>
<name>A0A6A5SBA2_9PLEO</name>
<evidence type="ECO:0000256" key="1">
    <source>
        <dbReference type="SAM" id="MobiDB-lite"/>
    </source>
</evidence>
<dbReference type="EMBL" id="ML976171">
    <property type="protein sequence ID" value="KAF1936768.1"/>
    <property type="molecule type" value="Genomic_DNA"/>
</dbReference>
<evidence type="ECO:0008006" key="4">
    <source>
        <dbReference type="Google" id="ProtNLM"/>
    </source>
</evidence>
<proteinExistence type="predicted"/>
<sequence length="152" mass="17126">MHFTELQACQNGHKKPKESPIWYYGISYGTVIGHTLEVMYPDRTGRIIVDSNINSEGYYNGLTPTAVEGVDDCYDRFFSLCYEARRKKSAFIGDSSSARDVKHRFDDLLASLEEESVMVSDTSLASHRRSSPNLGSRARLGKHCTTRTPSEH</sequence>
<dbReference type="Proteomes" id="UP000800038">
    <property type="component" value="Unassembled WGS sequence"/>
</dbReference>
<keyword evidence="3" id="KW-1185">Reference proteome</keyword>
<protein>
    <recommendedName>
        <fullName evidence="4">AB hydrolase-1 domain-containing protein</fullName>
    </recommendedName>
</protein>
<dbReference type="OrthoDB" id="425534at2759"/>
<dbReference type="SUPFAM" id="SSF53474">
    <property type="entry name" value="alpha/beta-Hydrolases"/>
    <property type="match status" value="1"/>
</dbReference>
<dbReference type="AlphaFoldDB" id="A0A6A5SBA2"/>